<feature type="region of interest" description="Disordered" evidence="1">
    <location>
        <begin position="46"/>
        <end position="73"/>
    </location>
</feature>
<dbReference type="KEGG" id="nfn:NFRAN_0229"/>
<protein>
    <submittedName>
        <fullName evidence="3">Uncharacterized protein</fullName>
    </submittedName>
</protein>
<keyword evidence="2" id="KW-0472">Membrane</keyword>
<dbReference type="RefSeq" id="WP_134482659.1">
    <property type="nucleotide sequence ID" value="NZ_LR216287.1"/>
</dbReference>
<gene>
    <name evidence="3" type="ORF">NFRAN_0229</name>
</gene>
<evidence type="ECO:0000313" key="4">
    <source>
        <dbReference type="Proteomes" id="UP000294299"/>
    </source>
</evidence>
<feature type="transmembrane region" description="Helical" evidence="2">
    <location>
        <begin position="12"/>
        <end position="29"/>
    </location>
</feature>
<name>A0A484I732_9ARCH</name>
<proteinExistence type="predicted"/>
<keyword evidence="2" id="KW-0812">Transmembrane</keyword>
<feature type="compositionally biased region" description="Polar residues" evidence="1">
    <location>
        <begin position="110"/>
        <end position="129"/>
    </location>
</feature>
<dbReference type="OrthoDB" id="382756at2157"/>
<evidence type="ECO:0000313" key="3">
    <source>
        <dbReference type="EMBL" id="VFJ12550.1"/>
    </source>
</evidence>
<accession>A0A484I732</accession>
<dbReference type="AlphaFoldDB" id="A0A484I732"/>
<feature type="region of interest" description="Disordered" evidence="1">
    <location>
        <begin position="100"/>
        <end position="133"/>
    </location>
</feature>
<organism evidence="3 4">
    <name type="scientific">Candidatus Nitrosocosmicus franklandianus</name>
    <dbReference type="NCBI Taxonomy" id="1798806"/>
    <lineage>
        <taxon>Archaea</taxon>
        <taxon>Nitrososphaerota</taxon>
        <taxon>Nitrososphaeria</taxon>
        <taxon>Nitrososphaerales</taxon>
        <taxon>Nitrososphaeraceae</taxon>
        <taxon>Candidatus Nitrosocosmicus</taxon>
    </lineage>
</organism>
<dbReference type="EMBL" id="LR216287">
    <property type="protein sequence ID" value="VFJ12550.1"/>
    <property type="molecule type" value="Genomic_DNA"/>
</dbReference>
<reference evidence="3 4" key="1">
    <citation type="submission" date="2019-02" db="EMBL/GenBank/DDBJ databases">
        <authorList>
            <person name="Lehtovirta-Morley E L."/>
        </authorList>
    </citation>
    <scope>NUCLEOTIDE SEQUENCE [LARGE SCALE GENOMIC DNA]</scope>
    <source>
        <strain evidence="3">NFRAN1</strain>
    </source>
</reference>
<dbReference type="Proteomes" id="UP000294299">
    <property type="component" value="Chromosome NFRAN"/>
</dbReference>
<keyword evidence="2" id="KW-1133">Transmembrane helix</keyword>
<evidence type="ECO:0000256" key="1">
    <source>
        <dbReference type="SAM" id="MobiDB-lite"/>
    </source>
</evidence>
<feature type="compositionally biased region" description="Low complexity" evidence="1">
    <location>
        <begin position="48"/>
        <end position="60"/>
    </location>
</feature>
<dbReference type="GeneID" id="39419798"/>
<keyword evidence="4" id="KW-1185">Reference proteome</keyword>
<sequence>MLICAISRKITCYFAIIGIIGLLTYSFGFEESSFNLKYSFATSTTVNSSEPASTSTSAESGADPANSTISDLNQTNINNVSSTSLVTTIQGSEKALNGSQLYSSTTTTTNGTDAPSMQLVPNTKESSGSYHKESGDLKLSDPFYTSNHSIVLNKFNLTSMSDPPTTKTKELQIFYELGLIDDSDLVYNIGYYVEESKSRATLNQSLIDSQITESLVNDDLKIAKGTGFYVATTDADIIGWNAYDQVYNQSDNVTNYLGIIYYSTNELPGGKFSQLSNKVGIYEYDLYPNGSAIRNLWLWPTITTTTTMATPDTSNSINNNNQTNP</sequence>
<evidence type="ECO:0000256" key="2">
    <source>
        <dbReference type="SAM" id="Phobius"/>
    </source>
</evidence>